<protein>
    <submittedName>
        <fullName evidence="2">DUF397 domain-containing protein</fullName>
    </submittedName>
</protein>
<dbReference type="InterPro" id="IPR007278">
    <property type="entry name" value="DUF397"/>
</dbReference>
<dbReference type="EMBL" id="JAGEPF010000009">
    <property type="protein sequence ID" value="MBO2458909.1"/>
    <property type="molecule type" value="Genomic_DNA"/>
</dbReference>
<comment type="caution">
    <text evidence="2">The sequence shown here is derived from an EMBL/GenBank/DDBJ whole genome shotgun (WGS) entry which is preliminary data.</text>
</comment>
<keyword evidence="3" id="KW-1185">Reference proteome</keyword>
<evidence type="ECO:0000313" key="2">
    <source>
        <dbReference type="EMBL" id="MBO2458909.1"/>
    </source>
</evidence>
<organism evidence="2 3">
    <name type="scientific">Actinomadura violacea</name>
    <dbReference type="NCBI Taxonomy" id="2819934"/>
    <lineage>
        <taxon>Bacteria</taxon>
        <taxon>Bacillati</taxon>
        <taxon>Actinomycetota</taxon>
        <taxon>Actinomycetes</taxon>
        <taxon>Streptosporangiales</taxon>
        <taxon>Thermomonosporaceae</taxon>
        <taxon>Actinomadura</taxon>
    </lineage>
</organism>
<evidence type="ECO:0000313" key="3">
    <source>
        <dbReference type="Proteomes" id="UP000680206"/>
    </source>
</evidence>
<name>A0ABS3RQ86_9ACTN</name>
<dbReference type="Proteomes" id="UP000680206">
    <property type="component" value="Unassembled WGS sequence"/>
</dbReference>
<sequence>MSDLPLDRAIFRKSSHSEGANGCVEACVSGSHRLVRDSKNPDGGFLSLGPGAWAALVSEIKQGTYDFDEAR</sequence>
<evidence type="ECO:0000259" key="1">
    <source>
        <dbReference type="Pfam" id="PF04149"/>
    </source>
</evidence>
<reference evidence="2 3" key="1">
    <citation type="submission" date="2021-03" db="EMBL/GenBank/DDBJ databases">
        <title>Actinomadura violae sp. nov., isolated from lichen in Thailand.</title>
        <authorList>
            <person name="Kanchanasin P."/>
            <person name="Saeng-In P."/>
            <person name="Phongsopitanun W."/>
            <person name="Yuki M."/>
            <person name="Kudo T."/>
            <person name="Ohkuma M."/>
            <person name="Tanasupawat S."/>
        </authorList>
    </citation>
    <scope>NUCLEOTIDE SEQUENCE [LARGE SCALE GENOMIC DNA]</scope>
    <source>
        <strain evidence="2 3">LCR2-06</strain>
    </source>
</reference>
<proteinExistence type="predicted"/>
<gene>
    <name evidence="2" type="ORF">J4709_15120</name>
</gene>
<feature type="domain" description="DUF397" evidence="1">
    <location>
        <begin position="11"/>
        <end position="61"/>
    </location>
</feature>
<dbReference type="Pfam" id="PF04149">
    <property type="entry name" value="DUF397"/>
    <property type="match status" value="1"/>
</dbReference>
<accession>A0ABS3RQ86</accession>
<dbReference type="RefSeq" id="WP_208241135.1">
    <property type="nucleotide sequence ID" value="NZ_JAGEPF010000009.1"/>
</dbReference>